<dbReference type="Gene3D" id="3.40.50.300">
    <property type="entry name" value="P-loop containing nucleotide triphosphate hydrolases"/>
    <property type="match status" value="1"/>
</dbReference>
<keyword evidence="2" id="KW-1185">Reference proteome</keyword>
<dbReference type="EMBL" id="NGKC01000006">
    <property type="protein sequence ID" value="RSU12115.1"/>
    <property type="molecule type" value="Genomic_DNA"/>
</dbReference>
<evidence type="ECO:0000313" key="1">
    <source>
        <dbReference type="EMBL" id="RSU12115.1"/>
    </source>
</evidence>
<dbReference type="InterPro" id="IPR027417">
    <property type="entry name" value="P-loop_NTPase"/>
</dbReference>
<protein>
    <recommendedName>
        <fullName evidence="3">ABC transporter domain-containing protein</fullName>
    </recommendedName>
</protein>
<evidence type="ECO:0008006" key="3">
    <source>
        <dbReference type="Google" id="ProtNLM"/>
    </source>
</evidence>
<organism evidence="1 2">
    <name type="scientific">Vagococcus acidifermentans</name>
    <dbReference type="NCBI Taxonomy" id="564710"/>
    <lineage>
        <taxon>Bacteria</taxon>
        <taxon>Bacillati</taxon>
        <taxon>Bacillota</taxon>
        <taxon>Bacilli</taxon>
        <taxon>Lactobacillales</taxon>
        <taxon>Enterococcaceae</taxon>
        <taxon>Vagococcus</taxon>
    </lineage>
</organism>
<name>A0A430AVN6_9ENTE</name>
<dbReference type="Proteomes" id="UP000286773">
    <property type="component" value="Unassembled WGS sequence"/>
</dbReference>
<proteinExistence type="predicted"/>
<sequence length="66" mass="7227">MEQLAFRAIINGPAVLLVDEPTGNLDQENSKIVMVLLSSLNEQGLAKYSSRIIDMQDGHITEKAIS</sequence>
<evidence type="ECO:0000313" key="2">
    <source>
        <dbReference type="Proteomes" id="UP000286773"/>
    </source>
</evidence>
<accession>A0A430AVN6</accession>
<dbReference type="SUPFAM" id="SSF52540">
    <property type="entry name" value="P-loop containing nucleoside triphosphate hydrolases"/>
    <property type="match status" value="1"/>
</dbReference>
<comment type="caution">
    <text evidence="1">The sequence shown here is derived from an EMBL/GenBank/DDBJ whole genome shotgun (WGS) entry which is preliminary data.</text>
</comment>
<dbReference type="AlphaFoldDB" id="A0A430AVN6"/>
<gene>
    <name evidence="1" type="ORF">CBF27_06725</name>
</gene>
<reference evidence="1 2" key="1">
    <citation type="submission" date="2017-05" db="EMBL/GenBank/DDBJ databases">
        <title>Vagococcus spp. assemblies.</title>
        <authorList>
            <person name="Gulvik C.A."/>
        </authorList>
    </citation>
    <scope>NUCLEOTIDE SEQUENCE [LARGE SCALE GENOMIC DNA]</scope>
    <source>
        <strain evidence="1 2">LMG 24798</strain>
    </source>
</reference>